<dbReference type="InterPro" id="IPR011992">
    <property type="entry name" value="EF-hand-dom_pair"/>
</dbReference>
<dbReference type="AlphaFoldDB" id="A0A6V8H0K3"/>
<organism evidence="16 17">
    <name type="scientific">Talaromyces pinophilus</name>
    <name type="common">Penicillium pinophilum</name>
    <dbReference type="NCBI Taxonomy" id="128442"/>
    <lineage>
        <taxon>Eukaryota</taxon>
        <taxon>Fungi</taxon>
        <taxon>Dikarya</taxon>
        <taxon>Ascomycota</taxon>
        <taxon>Pezizomycotina</taxon>
        <taxon>Eurotiomycetes</taxon>
        <taxon>Eurotiomycetidae</taxon>
        <taxon>Eurotiales</taxon>
        <taxon>Trichocomaceae</taxon>
        <taxon>Talaromyces</taxon>
        <taxon>Talaromyces sect. Talaromyces</taxon>
    </lineage>
</organism>
<dbReference type="PROSITE" id="PS50920">
    <property type="entry name" value="SOLCAR"/>
    <property type="match status" value="3"/>
</dbReference>
<keyword evidence="17" id="KW-1185">Reference proteome</keyword>
<evidence type="ECO:0000313" key="17">
    <source>
        <dbReference type="Proteomes" id="UP000053095"/>
    </source>
</evidence>
<evidence type="ECO:0000256" key="8">
    <source>
        <dbReference type="ARBA" id="ARBA00022737"/>
    </source>
</evidence>
<evidence type="ECO:0000256" key="11">
    <source>
        <dbReference type="ARBA" id="ARBA00022989"/>
    </source>
</evidence>
<dbReference type="GO" id="GO:0005743">
    <property type="term" value="C:mitochondrial inner membrane"/>
    <property type="evidence" value="ECO:0007669"/>
    <property type="project" value="UniProtKB-SubCell"/>
</dbReference>
<keyword evidence="13 14" id="KW-0472">Membrane</keyword>
<dbReference type="PANTHER" id="PTHR24089">
    <property type="entry name" value="SOLUTE CARRIER FAMILY 25"/>
    <property type="match status" value="1"/>
</dbReference>
<feature type="repeat" description="Solcar" evidence="14">
    <location>
        <begin position="522"/>
        <end position="611"/>
    </location>
</feature>
<evidence type="ECO:0000256" key="14">
    <source>
        <dbReference type="PROSITE-ProRule" id="PRU00282"/>
    </source>
</evidence>
<dbReference type="PRINTS" id="PR00926">
    <property type="entry name" value="MITOCARRIER"/>
</dbReference>
<accession>A0A6V8H0K3</accession>
<feature type="domain" description="EF-hand" evidence="15">
    <location>
        <begin position="93"/>
        <end position="128"/>
    </location>
</feature>
<dbReference type="Pfam" id="PF13202">
    <property type="entry name" value="EF-hand_5"/>
    <property type="match status" value="1"/>
</dbReference>
<dbReference type="GO" id="GO:0055085">
    <property type="term" value="P:transmembrane transport"/>
    <property type="evidence" value="ECO:0007669"/>
    <property type="project" value="InterPro"/>
</dbReference>
<dbReference type="Gene3D" id="1.10.238.10">
    <property type="entry name" value="EF-hand"/>
    <property type="match status" value="1"/>
</dbReference>
<dbReference type="SMART" id="SM00054">
    <property type="entry name" value="EFh"/>
    <property type="match status" value="4"/>
</dbReference>
<feature type="repeat" description="Solcar" evidence="14">
    <location>
        <begin position="419"/>
        <end position="504"/>
    </location>
</feature>
<dbReference type="Pfam" id="PF00153">
    <property type="entry name" value="Mito_carr"/>
    <property type="match status" value="3"/>
</dbReference>
<feature type="repeat" description="Solcar" evidence="14">
    <location>
        <begin position="298"/>
        <end position="402"/>
    </location>
</feature>
<evidence type="ECO:0000256" key="2">
    <source>
        <dbReference type="ARBA" id="ARBA00004448"/>
    </source>
</evidence>
<dbReference type="SUPFAM" id="SSF103506">
    <property type="entry name" value="Mitochondrial carrier"/>
    <property type="match status" value="1"/>
</dbReference>
<dbReference type="Proteomes" id="UP000053095">
    <property type="component" value="Unassembled WGS sequence"/>
</dbReference>
<evidence type="ECO:0000256" key="3">
    <source>
        <dbReference type="ARBA" id="ARBA00006375"/>
    </source>
</evidence>
<keyword evidence="10" id="KW-0106">Calcium</keyword>
<gene>
    <name evidence="16" type="ORF">TCE0_015r02670</name>
</gene>
<evidence type="ECO:0000256" key="1">
    <source>
        <dbReference type="ARBA" id="ARBA00002238"/>
    </source>
</evidence>
<comment type="similarity">
    <text evidence="3">Belongs to the mitochondrial carrier (TC 2.A.29) family.</text>
</comment>
<keyword evidence="12" id="KW-0496">Mitochondrion</keyword>
<dbReference type="EMBL" id="DF933811">
    <property type="protein sequence ID" value="GAM34831.1"/>
    <property type="molecule type" value="Genomic_DNA"/>
</dbReference>
<keyword evidence="7" id="KW-0479">Metal-binding</keyword>
<sequence>MKPSGNPDRVDKLWEVIDTRRQGYVDFNGLRKGLRKMDHRERFNFPVIYCLLAPARVPLLVAAHSMLHQVFKTVDTSGDGRIQYGEFRDFVSRADEALWELFKSIDRNQNGEIDRSELKEAFSSAGITVSSSMLDEFLAQVDRNNDGVISYNEWRDFLLFLPTEATNMRTVLSYYKATGNLNPEGDVDISDTLQGLGIGIPTLSHFLLHALETALYCTLRVPLSIIMNAAPFNLVAVAYAETPDAEPASDPDPDLVVFDRDVDVDRDHDYELEWLSVSQPVAMWLSVRSYELQLTDIFPHLGYFIAGGVAGAVSRTATAPLDRLKVYLIAQTGVREEAVRAAQKGAPVNAMRKGIQSLVDATKELWKAGGIRSLFAGNGLNVVKIMPESAIKFGAYEASKRAFARLEGHDDTKKIRPVSQFLSGGLGGMVAQCFVYPIDTLKFRMQCEVVQGGAQGNKLIAETARKMWQSTGGFAFFRGLPLGLVGMFPYAAIDLSTFEYLKRRILARKARQNKCHEDDVALSNFTTGAIGAFSGALGASFVYPLNVLRTRLQAQGTVLHPTTYDGIVDVTRTTYRTEGFRGFYKGITPNMLKVAPAVSISYIVYENSKRFLGLK</sequence>
<comment type="caution">
    <text evidence="16">The sequence shown here is derived from an EMBL/GenBank/DDBJ whole genome shotgun (WGS) entry which is preliminary data.</text>
</comment>
<name>A0A6V8H0K3_TALPI</name>
<dbReference type="Gene3D" id="1.50.40.10">
    <property type="entry name" value="Mitochondrial carrier domain"/>
    <property type="match status" value="1"/>
</dbReference>
<dbReference type="PROSITE" id="PS50222">
    <property type="entry name" value="EF_HAND_2"/>
    <property type="match status" value="2"/>
</dbReference>
<evidence type="ECO:0000256" key="12">
    <source>
        <dbReference type="ARBA" id="ARBA00023128"/>
    </source>
</evidence>
<keyword evidence="11" id="KW-1133">Transmembrane helix</keyword>
<dbReference type="SUPFAM" id="SSF47473">
    <property type="entry name" value="EF-hand"/>
    <property type="match status" value="1"/>
</dbReference>
<keyword evidence="6 14" id="KW-0812">Transmembrane</keyword>
<dbReference type="InterPro" id="IPR023395">
    <property type="entry name" value="MCP_dom_sf"/>
</dbReference>
<dbReference type="InterPro" id="IPR002067">
    <property type="entry name" value="MCP"/>
</dbReference>
<keyword evidence="8" id="KW-0677">Repeat</keyword>
<feature type="domain" description="EF-hand" evidence="15">
    <location>
        <begin position="129"/>
        <end position="164"/>
    </location>
</feature>
<evidence type="ECO:0000256" key="9">
    <source>
        <dbReference type="ARBA" id="ARBA00022792"/>
    </source>
</evidence>
<evidence type="ECO:0000256" key="4">
    <source>
        <dbReference type="ARBA" id="ARBA00021935"/>
    </source>
</evidence>
<evidence type="ECO:0000256" key="13">
    <source>
        <dbReference type="ARBA" id="ARBA00023136"/>
    </source>
</evidence>
<dbReference type="InterPro" id="IPR018108">
    <property type="entry name" value="MCP_transmembrane"/>
</dbReference>
<dbReference type="FunFam" id="1.50.40.10:FF:000016">
    <property type="entry name" value="Solute carrier family 25 member 23"/>
    <property type="match status" value="1"/>
</dbReference>
<evidence type="ECO:0000259" key="15">
    <source>
        <dbReference type="PROSITE" id="PS50222"/>
    </source>
</evidence>
<evidence type="ECO:0000313" key="16">
    <source>
        <dbReference type="EMBL" id="GAM34831.1"/>
    </source>
</evidence>
<evidence type="ECO:0000256" key="6">
    <source>
        <dbReference type="ARBA" id="ARBA00022692"/>
    </source>
</evidence>
<comment type="function">
    <text evidence="1">Mitochondrial transporter that mediates uptake of thiamine pyrophosphate (ThPP) into mitochondria.</text>
</comment>
<keyword evidence="5" id="KW-0813">Transport</keyword>
<dbReference type="Pfam" id="PF13499">
    <property type="entry name" value="EF-hand_7"/>
    <property type="match status" value="1"/>
</dbReference>
<keyword evidence="9" id="KW-0999">Mitochondrion inner membrane</keyword>
<proteinExistence type="inferred from homology"/>
<evidence type="ECO:0000256" key="10">
    <source>
        <dbReference type="ARBA" id="ARBA00022837"/>
    </source>
</evidence>
<dbReference type="InterPro" id="IPR002048">
    <property type="entry name" value="EF_hand_dom"/>
</dbReference>
<dbReference type="PROSITE" id="PS00018">
    <property type="entry name" value="EF_HAND_1"/>
    <property type="match status" value="2"/>
</dbReference>
<reference evidence="17" key="1">
    <citation type="journal article" date="2015" name="Genome Announc.">
        <title>Draft genome sequence of Talaromyces cellulolyticus strain Y-94, a source of lignocellulosic biomass-degrading enzymes.</title>
        <authorList>
            <person name="Fujii T."/>
            <person name="Koike H."/>
            <person name="Sawayama S."/>
            <person name="Yano S."/>
            <person name="Inoue H."/>
        </authorList>
    </citation>
    <scope>NUCLEOTIDE SEQUENCE [LARGE SCALE GENOMIC DNA]</scope>
    <source>
        <strain evidence="17">Y-94</strain>
    </source>
</reference>
<comment type="subcellular location">
    <subcellularLocation>
        <location evidence="2">Mitochondrion inner membrane</location>
        <topology evidence="2">Multi-pass membrane protein</topology>
    </subcellularLocation>
</comment>
<protein>
    <recommendedName>
        <fullName evidence="4">Mitochondrial thiamine pyrophosphate carrier 1</fullName>
    </recommendedName>
</protein>
<dbReference type="InterPro" id="IPR018247">
    <property type="entry name" value="EF_Hand_1_Ca_BS"/>
</dbReference>
<dbReference type="GO" id="GO:0005509">
    <property type="term" value="F:calcium ion binding"/>
    <property type="evidence" value="ECO:0007669"/>
    <property type="project" value="InterPro"/>
</dbReference>
<evidence type="ECO:0000256" key="5">
    <source>
        <dbReference type="ARBA" id="ARBA00022448"/>
    </source>
</evidence>
<evidence type="ECO:0000256" key="7">
    <source>
        <dbReference type="ARBA" id="ARBA00022723"/>
    </source>
</evidence>
<dbReference type="CDD" id="cd00051">
    <property type="entry name" value="EFh"/>
    <property type="match status" value="2"/>
</dbReference>